<evidence type="ECO:0000313" key="7">
    <source>
        <dbReference type="EMBL" id="TYB41849.1"/>
    </source>
</evidence>
<dbReference type="GO" id="GO:0000976">
    <property type="term" value="F:transcription cis-regulatory region binding"/>
    <property type="evidence" value="ECO:0007669"/>
    <property type="project" value="TreeGrafter"/>
</dbReference>
<dbReference type="InterPro" id="IPR050109">
    <property type="entry name" value="HTH-type_TetR-like_transc_reg"/>
</dbReference>
<evidence type="ECO:0000256" key="2">
    <source>
        <dbReference type="ARBA" id="ARBA00023015"/>
    </source>
</evidence>
<dbReference type="PROSITE" id="PS50977">
    <property type="entry name" value="HTH_TETR_2"/>
    <property type="match status" value="1"/>
</dbReference>
<evidence type="ECO:0000259" key="6">
    <source>
        <dbReference type="PROSITE" id="PS50977"/>
    </source>
</evidence>
<keyword evidence="3 5" id="KW-0238">DNA-binding</keyword>
<dbReference type="STRING" id="1220554.GCA_001552135_01039"/>
<dbReference type="Pfam" id="PF13977">
    <property type="entry name" value="TetR_C_6"/>
    <property type="match status" value="1"/>
</dbReference>
<keyword evidence="8" id="KW-1185">Reference proteome</keyword>
<keyword evidence="4" id="KW-0804">Transcription</keyword>
<reference evidence="7 8" key="1">
    <citation type="submission" date="2019-08" db="EMBL/GenBank/DDBJ databases">
        <title>Actinomadura sp. nov. CYP1-5 isolated from mountain soil.</title>
        <authorList>
            <person name="Songsumanus A."/>
            <person name="Kuncharoen N."/>
            <person name="Kudo T."/>
            <person name="Yuki M."/>
            <person name="Igarashi Y."/>
            <person name="Tanasupawat S."/>
        </authorList>
    </citation>
    <scope>NUCLEOTIDE SEQUENCE [LARGE SCALE GENOMIC DNA]</scope>
    <source>
        <strain evidence="7 8">JCM 14158</strain>
    </source>
</reference>
<sequence length="200" mass="22050">MPMPRVADHDERRRQMADAVRRIVAADGMEKVTFAHAAKEAGVSVGLVGYYFSGKDELLLFTFQRICERTRERVARAMDRDGTVRDTLRDCLLEFLPLDAERGAELRVYLAFCGRAVDSARLRDVQVAVHDEVRAHLTEAIEAAQASEEISGNADPKAEATALWAFVDGLALHSHAGPQSLPPDAAVAALDTYLDRLFQA</sequence>
<feature type="domain" description="HTH tetR-type" evidence="6">
    <location>
        <begin position="10"/>
        <end position="70"/>
    </location>
</feature>
<evidence type="ECO:0000256" key="4">
    <source>
        <dbReference type="ARBA" id="ARBA00023163"/>
    </source>
</evidence>
<comment type="caution">
    <text evidence="7">The sequence shown here is derived from an EMBL/GenBank/DDBJ whole genome shotgun (WGS) entry which is preliminary data.</text>
</comment>
<dbReference type="InterPro" id="IPR001647">
    <property type="entry name" value="HTH_TetR"/>
</dbReference>
<evidence type="ECO:0000256" key="1">
    <source>
        <dbReference type="ARBA" id="ARBA00022491"/>
    </source>
</evidence>
<keyword evidence="2" id="KW-0805">Transcription regulation</keyword>
<evidence type="ECO:0000256" key="3">
    <source>
        <dbReference type="ARBA" id="ARBA00023125"/>
    </source>
</evidence>
<dbReference type="Proteomes" id="UP000323380">
    <property type="component" value="Unassembled WGS sequence"/>
</dbReference>
<feature type="DNA-binding region" description="H-T-H motif" evidence="5">
    <location>
        <begin position="33"/>
        <end position="52"/>
    </location>
</feature>
<protein>
    <submittedName>
        <fullName evidence="7">TetR family transcriptional regulator</fullName>
    </submittedName>
</protein>
<dbReference type="Gene3D" id="1.10.357.10">
    <property type="entry name" value="Tetracycline Repressor, domain 2"/>
    <property type="match status" value="1"/>
</dbReference>
<accession>A0A5D0NBY3</accession>
<dbReference type="InterPro" id="IPR009057">
    <property type="entry name" value="Homeodomain-like_sf"/>
</dbReference>
<keyword evidence="1" id="KW-0678">Repressor</keyword>
<dbReference type="Pfam" id="PF00440">
    <property type="entry name" value="TetR_N"/>
    <property type="match status" value="1"/>
</dbReference>
<dbReference type="SUPFAM" id="SSF46689">
    <property type="entry name" value="Homeodomain-like"/>
    <property type="match status" value="1"/>
</dbReference>
<dbReference type="InterPro" id="IPR039538">
    <property type="entry name" value="BetI_C"/>
</dbReference>
<dbReference type="AlphaFoldDB" id="A0A5D0NBY3"/>
<dbReference type="InterPro" id="IPR036271">
    <property type="entry name" value="Tet_transcr_reg_TetR-rel_C_sf"/>
</dbReference>
<evidence type="ECO:0000256" key="5">
    <source>
        <dbReference type="PROSITE-ProRule" id="PRU00335"/>
    </source>
</evidence>
<dbReference type="GO" id="GO:0003700">
    <property type="term" value="F:DNA-binding transcription factor activity"/>
    <property type="evidence" value="ECO:0007669"/>
    <property type="project" value="TreeGrafter"/>
</dbReference>
<dbReference type="PANTHER" id="PTHR30055:SF226">
    <property type="entry name" value="HTH-TYPE TRANSCRIPTIONAL REGULATOR PKSA"/>
    <property type="match status" value="1"/>
</dbReference>
<organism evidence="7 8">
    <name type="scientific">Actinomadura chibensis</name>
    <dbReference type="NCBI Taxonomy" id="392828"/>
    <lineage>
        <taxon>Bacteria</taxon>
        <taxon>Bacillati</taxon>
        <taxon>Actinomycetota</taxon>
        <taxon>Actinomycetes</taxon>
        <taxon>Streptosporangiales</taxon>
        <taxon>Thermomonosporaceae</taxon>
        <taxon>Actinomadura</taxon>
    </lineage>
</organism>
<gene>
    <name evidence="7" type="ORF">FXF69_33495</name>
</gene>
<dbReference type="EMBL" id="VSFG01000009">
    <property type="protein sequence ID" value="TYB41849.1"/>
    <property type="molecule type" value="Genomic_DNA"/>
</dbReference>
<dbReference type="PANTHER" id="PTHR30055">
    <property type="entry name" value="HTH-TYPE TRANSCRIPTIONAL REGULATOR RUTR"/>
    <property type="match status" value="1"/>
</dbReference>
<proteinExistence type="predicted"/>
<name>A0A5D0NBY3_9ACTN</name>
<dbReference type="SUPFAM" id="SSF48498">
    <property type="entry name" value="Tetracyclin repressor-like, C-terminal domain"/>
    <property type="match status" value="1"/>
</dbReference>
<evidence type="ECO:0000313" key="8">
    <source>
        <dbReference type="Proteomes" id="UP000323380"/>
    </source>
</evidence>